<gene>
    <name evidence="3" type="ORF">GBAR_LOCUS8027</name>
</gene>
<organism evidence="3 4">
    <name type="scientific">Geodia barretti</name>
    <name type="common">Barrett's horny sponge</name>
    <dbReference type="NCBI Taxonomy" id="519541"/>
    <lineage>
        <taxon>Eukaryota</taxon>
        <taxon>Metazoa</taxon>
        <taxon>Porifera</taxon>
        <taxon>Demospongiae</taxon>
        <taxon>Heteroscleromorpha</taxon>
        <taxon>Tetractinellida</taxon>
        <taxon>Astrophorina</taxon>
        <taxon>Geodiidae</taxon>
        <taxon>Geodia</taxon>
    </lineage>
</organism>
<feature type="compositionally biased region" description="Polar residues" evidence="1">
    <location>
        <begin position="7"/>
        <end position="17"/>
    </location>
</feature>
<comment type="caution">
    <text evidence="3">The sequence shown here is derived from an EMBL/GenBank/DDBJ whole genome shotgun (WGS) entry which is preliminary data.</text>
</comment>
<evidence type="ECO:0000313" key="3">
    <source>
        <dbReference type="EMBL" id="CAI8012512.1"/>
    </source>
</evidence>
<evidence type="ECO:0000256" key="1">
    <source>
        <dbReference type="SAM" id="MobiDB-lite"/>
    </source>
</evidence>
<keyword evidence="2" id="KW-0812">Transmembrane</keyword>
<dbReference type="Proteomes" id="UP001174909">
    <property type="component" value="Unassembled WGS sequence"/>
</dbReference>
<feature type="compositionally biased region" description="Basic and acidic residues" evidence="1">
    <location>
        <begin position="18"/>
        <end position="28"/>
    </location>
</feature>
<reference evidence="3" key="1">
    <citation type="submission" date="2023-03" db="EMBL/GenBank/DDBJ databases">
        <authorList>
            <person name="Steffen K."/>
            <person name="Cardenas P."/>
        </authorList>
    </citation>
    <scope>NUCLEOTIDE SEQUENCE</scope>
</reference>
<sequence length="85" mass="9406">MRPSIGPKQTESASPSGDNHDTCKEGGKGRNNWADVAMLAINNHLQWFRMLPWVMGGVGMLLIAKYSGMFTRYRSASDVPARSHL</sequence>
<dbReference type="AlphaFoldDB" id="A0AA35RM05"/>
<protein>
    <submittedName>
        <fullName evidence="3">Uncharacterized protein</fullName>
    </submittedName>
</protein>
<dbReference type="EMBL" id="CASHTH010001188">
    <property type="protein sequence ID" value="CAI8012512.1"/>
    <property type="molecule type" value="Genomic_DNA"/>
</dbReference>
<feature type="region of interest" description="Disordered" evidence="1">
    <location>
        <begin position="1"/>
        <end position="28"/>
    </location>
</feature>
<evidence type="ECO:0000256" key="2">
    <source>
        <dbReference type="SAM" id="Phobius"/>
    </source>
</evidence>
<feature type="transmembrane region" description="Helical" evidence="2">
    <location>
        <begin position="47"/>
        <end position="64"/>
    </location>
</feature>
<accession>A0AA35RM05</accession>
<proteinExistence type="predicted"/>
<name>A0AA35RM05_GEOBA</name>
<keyword evidence="2" id="KW-0472">Membrane</keyword>
<evidence type="ECO:0000313" key="4">
    <source>
        <dbReference type="Proteomes" id="UP001174909"/>
    </source>
</evidence>
<keyword evidence="2" id="KW-1133">Transmembrane helix</keyword>
<keyword evidence="4" id="KW-1185">Reference proteome</keyword>